<gene>
    <name evidence="1" type="ORF">F2Q68_00016139</name>
</gene>
<accession>A0A8S9HDG6</accession>
<organism evidence="1 2">
    <name type="scientific">Brassica cretica</name>
    <name type="common">Mustard</name>
    <dbReference type="NCBI Taxonomy" id="69181"/>
    <lineage>
        <taxon>Eukaryota</taxon>
        <taxon>Viridiplantae</taxon>
        <taxon>Streptophyta</taxon>
        <taxon>Embryophyta</taxon>
        <taxon>Tracheophyta</taxon>
        <taxon>Spermatophyta</taxon>
        <taxon>Magnoliopsida</taxon>
        <taxon>eudicotyledons</taxon>
        <taxon>Gunneridae</taxon>
        <taxon>Pentapetalae</taxon>
        <taxon>rosids</taxon>
        <taxon>malvids</taxon>
        <taxon>Brassicales</taxon>
        <taxon>Brassicaceae</taxon>
        <taxon>Brassiceae</taxon>
        <taxon>Brassica</taxon>
    </lineage>
</organism>
<proteinExistence type="predicted"/>
<dbReference type="AlphaFoldDB" id="A0A8S9HDG6"/>
<comment type="caution">
    <text evidence="1">The sequence shown here is derived from an EMBL/GenBank/DDBJ whole genome shotgun (WGS) entry which is preliminary data.</text>
</comment>
<reference evidence="1" key="1">
    <citation type="submission" date="2019-12" db="EMBL/GenBank/DDBJ databases">
        <title>Genome sequencing and annotation of Brassica cretica.</title>
        <authorList>
            <person name="Studholme D.J."/>
            <person name="Sarris P.F."/>
        </authorList>
    </citation>
    <scope>NUCLEOTIDE SEQUENCE</scope>
    <source>
        <strain evidence="1">PFS-001/15</strain>
        <tissue evidence="1">Leaf</tissue>
    </source>
</reference>
<dbReference type="EMBL" id="QGKW02001940">
    <property type="protein sequence ID" value="KAF2556545.1"/>
    <property type="molecule type" value="Genomic_DNA"/>
</dbReference>
<sequence>MSNEPDVRLRSQLVSFGAFSHIRLRVLVVKMVVAVGANIHGGGAAEEAAYDRTQTVTFRRLTLMLFRHRS</sequence>
<dbReference type="Proteomes" id="UP000712281">
    <property type="component" value="Unassembled WGS sequence"/>
</dbReference>
<name>A0A8S9HDG6_BRACR</name>
<evidence type="ECO:0000313" key="1">
    <source>
        <dbReference type="EMBL" id="KAF2556545.1"/>
    </source>
</evidence>
<protein>
    <submittedName>
        <fullName evidence="1">Uncharacterized protein</fullName>
    </submittedName>
</protein>
<evidence type="ECO:0000313" key="2">
    <source>
        <dbReference type="Proteomes" id="UP000712281"/>
    </source>
</evidence>